<sequence>MAAPVGLATSLGFEKVVRHLFSRGANANKPLILSEELEDPDLTPASQNNVLHMACAYGAWAVAKMLWREGFCTNLSGRDAAGRTPLHYALHRGNWTWLLGPVEWLTELGDDPDQQARSLKPASLKPAEVLDAACEQMDFELALRLLDLGANARKTCSALVACCRCPPPGPRTHRAKYRAQIQLVRRLLRGGADVNLRWCDTTALRCAQVWSNTLVAGILQKAGARDTMIRISSRTA</sequence>
<keyword evidence="2 3" id="KW-0040">ANK repeat</keyword>
<protein>
    <submittedName>
        <fullName evidence="4">Uncharacterized protein</fullName>
    </submittedName>
</protein>
<accession>A0ABR1VX64</accession>
<dbReference type="SUPFAM" id="SSF48403">
    <property type="entry name" value="Ankyrin repeat"/>
    <property type="match status" value="1"/>
</dbReference>
<dbReference type="Pfam" id="PF12796">
    <property type="entry name" value="Ank_2"/>
    <property type="match status" value="1"/>
</dbReference>
<dbReference type="InterPro" id="IPR002110">
    <property type="entry name" value="Ankyrin_rpt"/>
</dbReference>
<dbReference type="PRINTS" id="PR01415">
    <property type="entry name" value="ANKYRIN"/>
</dbReference>
<evidence type="ECO:0000256" key="3">
    <source>
        <dbReference type="PROSITE-ProRule" id="PRU00023"/>
    </source>
</evidence>
<evidence type="ECO:0000313" key="5">
    <source>
        <dbReference type="Proteomes" id="UP001433268"/>
    </source>
</evidence>
<evidence type="ECO:0000313" key="4">
    <source>
        <dbReference type="EMBL" id="KAK8074735.1"/>
    </source>
</evidence>
<dbReference type="PANTHER" id="PTHR24201">
    <property type="entry name" value="ANK_REP_REGION DOMAIN-CONTAINING PROTEIN"/>
    <property type="match status" value="1"/>
</dbReference>
<dbReference type="InterPro" id="IPR050776">
    <property type="entry name" value="Ank_Repeat/CDKN_Inhibitor"/>
</dbReference>
<dbReference type="Proteomes" id="UP001433268">
    <property type="component" value="Unassembled WGS sequence"/>
</dbReference>
<keyword evidence="5" id="KW-1185">Reference proteome</keyword>
<keyword evidence="1" id="KW-0677">Repeat</keyword>
<dbReference type="InterPro" id="IPR036770">
    <property type="entry name" value="Ankyrin_rpt-contain_sf"/>
</dbReference>
<proteinExistence type="predicted"/>
<evidence type="ECO:0000256" key="1">
    <source>
        <dbReference type="ARBA" id="ARBA00022737"/>
    </source>
</evidence>
<dbReference type="PANTHER" id="PTHR24201:SF16">
    <property type="entry name" value="ANKYRIN-1-LIKE-RELATED"/>
    <property type="match status" value="1"/>
</dbReference>
<reference evidence="4 5" key="1">
    <citation type="submission" date="2023-01" db="EMBL/GenBank/DDBJ databases">
        <title>Analysis of 21 Apiospora genomes using comparative genomics revels a genus with tremendous synthesis potential of carbohydrate active enzymes and secondary metabolites.</title>
        <authorList>
            <person name="Sorensen T."/>
        </authorList>
    </citation>
    <scope>NUCLEOTIDE SEQUENCE [LARGE SCALE GENOMIC DNA]</scope>
    <source>
        <strain evidence="4 5">CBS 114990</strain>
    </source>
</reference>
<organism evidence="4 5">
    <name type="scientific">Apiospora hydei</name>
    <dbReference type="NCBI Taxonomy" id="1337664"/>
    <lineage>
        <taxon>Eukaryota</taxon>
        <taxon>Fungi</taxon>
        <taxon>Dikarya</taxon>
        <taxon>Ascomycota</taxon>
        <taxon>Pezizomycotina</taxon>
        <taxon>Sordariomycetes</taxon>
        <taxon>Xylariomycetidae</taxon>
        <taxon>Amphisphaeriales</taxon>
        <taxon>Apiosporaceae</taxon>
        <taxon>Apiospora</taxon>
    </lineage>
</organism>
<dbReference type="EMBL" id="JAQQWN010000007">
    <property type="protein sequence ID" value="KAK8074735.1"/>
    <property type="molecule type" value="Genomic_DNA"/>
</dbReference>
<comment type="caution">
    <text evidence="4">The sequence shown here is derived from an EMBL/GenBank/DDBJ whole genome shotgun (WGS) entry which is preliminary data.</text>
</comment>
<feature type="repeat" description="ANK" evidence="3">
    <location>
        <begin position="81"/>
        <end position="117"/>
    </location>
</feature>
<evidence type="ECO:0000256" key="2">
    <source>
        <dbReference type="ARBA" id="ARBA00023043"/>
    </source>
</evidence>
<dbReference type="Gene3D" id="1.25.40.20">
    <property type="entry name" value="Ankyrin repeat-containing domain"/>
    <property type="match status" value="1"/>
</dbReference>
<dbReference type="RefSeq" id="XP_066665675.1">
    <property type="nucleotide sequence ID" value="XM_066813713.1"/>
</dbReference>
<dbReference type="GeneID" id="92046773"/>
<name>A0ABR1VX64_9PEZI</name>
<dbReference type="PROSITE" id="PS50088">
    <property type="entry name" value="ANK_REPEAT"/>
    <property type="match status" value="1"/>
</dbReference>
<gene>
    <name evidence="4" type="ORF">PG997_009398</name>
</gene>